<dbReference type="Pfam" id="PF13624">
    <property type="entry name" value="SurA_N_3"/>
    <property type="match status" value="1"/>
</dbReference>
<sequence>MASEENKKQTPSNGKASGEKKAENKKNKSSLKRNIKNPFVYIGTIVILVLTIIAFVLIPGVGGGVSSAGKVPTFGSWNGTPIQYSSDSYFADQVSQINDYLRQQGMNESQSQLYAYQVWRMAFQNTVIRTAILDSAKRSGMKISEQTIDEEVAKNTQFQVDGKFSLEKYNSTPSATRMSIRNRIRDDQLIQNYYGDLMSVSPSTGEIDFVASMAKPQRTVQYVNISYADFPQEKTLDWAKSNESLFRRIGLSKITINTSQKDAEKVLAQIKANSLSFEDAAKSHSKDSYADKGGDMGTKVFYDLKGEFLNEKDADAVMALKKDEISPVYKESGNTWAFYRVNAEASMPDFSKQSVLDEVKSYLFDKEKSVMESWALAKADEFASRASKSPFAAAAKEVGLESKAAGPFILNYGKPSFYFYGQQVGLFQEPYRSLDTELVGAEESETFLTTLFSTAKNAVSKPVVLDASVVVMTVTDDTEGTDQEISYTKFTYPYFYQTATENQIRGSILSSKLFKDEFNSTFVKLFTPAQK</sequence>
<feature type="compositionally biased region" description="Basic and acidic residues" evidence="2">
    <location>
        <begin position="17"/>
        <end position="26"/>
    </location>
</feature>
<feature type="transmembrane region" description="Helical" evidence="3">
    <location>
        <begin position="38"/>
        <end position="58"/>
    </location>
</feature>
<dbReference type="Pfam" id="PF00639">
    <property type="entry name" value="Rotamase"/>
    <property type="match status" value="1"/>
</dbReference>
<dbReference type="InterPro" id="IPR000297">
    <property type="entry name" value="PPIase_PpiC"/>
</dbReference>
<evidence type="ECO:0000256" key="2">
    <source>
        <dbReference type="SAM" id="MobiDB-lite"/>
    </source>
</evidence>
<keyword evidence="3" id="KW-0812">Transmembrane</keyword>
<reference evidence="5" key="1">
    <citation type="submission" date="2017-02" db="EMBL/GenBank/DDBJ databases">
        <authorList>
            <person name="Regsiter A."/>
            <person name="William W."/>
        </authorList>
    </citation>
    <scope>NUCLEOTIDE SEQUENCE</scope>
    <source>
        <strain evidence="5">BdmA 4</strain>
    </source>
</reference>
<dbReference type="EMBL" id="FWDO01000007">
    <property type="protein sequence ID" value="SLM19691.1"/>
    <property type="molecule type" value="Genomic_DNA"/>
</dbReference>
<dbReference type="InterPro" id="IPR046357">
    <property type="entry name" value="PPIase_dom_sf"/>
</dbReference>
<dbReference type="AlphaFoldDB" id="A0A3P3XTR9"/>
<dbReference type="PROSITE" id="PS50198">
    <property type="entry name" value="PPIC_PPIASE_2"/>
    <property type="match status" value="1"/>
</dbReference>
<dbReference type="InterPro" id="IPR027304">
    <property type="entry name" value="Trigger_fact/SurA_dom_sf"/>
</dbReference>
<evidence type="ECO:0000256" key="1">
    <source>
        <dbReference type="PROSITE-ProRule" id="PRU00278"/>
    </source>
</evidence>
<keyword evidence="1" id="KW-0697">Rotamase</keyword>
<dbReference type="GO" id="GO:0003755">
    <property type="term" value="F:peptidyl-prolyl cis-trans isomerase activity"/>
    <property type="evidence" value="ECO:0007669"/>
    <property type="project" value="UniProtKB-KW"/>
</dbReference>
<organism evidence="5">
    <name type="scientific">uncultured spirochete</name>
    <dbReference type="NCBI Taxonomy" id="156406"/>
    <lineage>
        <taxon>Bacteria</taxon>
        <taxon>Pseudomonadati</taxon>
        <taxon>Spirochaetota</taxon>
        <taxon>Spirochaetia</taxon>
        <taxon>Spirochaetales</taxon>
        <taxon>environmental samples</taxon>
    </lineage>
</organism>
<keyword evidence="3" id="KW-0472">Membrane</keyword>
<keyword evidence="1 5" id="KW-0413">Isomerase</keyword>
<dbReference type="PANTHER" id="PTHR47245:SF2">
    <property type="entry name" value="PEPTIDYL-PROLYL CIS-TRANS ISOMERASE HP_0175-RELATED"/>
    <property type="match status" value="1"/>
</dbReference>
<dbReference type="SUPFAM" id="SSF54534">
    <property type="entry name" value="FKBP-like"/>
    <property type="match status" value="1"/>
</dbReference>
<name>A0A3P3XTR9_9SPIR</name>
<evidence type="ECO:0000313" key="5">
    <source>
        <dbReference type="EMBL" id="SLM19691.1"/>
    </source>
</evidence>
<evidence type="ECO:0000256" key="3">
    <source>
        <dbReference type="SAM" id="Phobius"/>
    </source>
</evidence>
<evidence type="ECO:0000259" key="4">
    <source>
        <dbReference type="PROSITE" id="PS50198"/>
    </source>
</evidence>
<gene>
    <name evidence="5" type="ORF">SPIRO4BDMA_70113</name>
</gene>
<accession>A0A3P3XTR9</accession>
<keyword evidence="3" id="KW-1133">Transmembrane helix</keyword>
<feature type="region of interest" description="Disordered" evidence="2">
    <location>
        <begin position="1"/>
        <end position="29"/>
    </location>
</feature>
<proteinExistence type="predicted"/>
<protein>
    <submittedName>
        <fullName evidence="5">Putative PpiC-type peptidyl-prolyl cis-trans isomerase</fullName>
    </submittedName>
</protein>
<dbReference type="InterPro" id="IPR050245">
    <property type="entry name" value="PrsA_foldase"/>
</dbReference>
<dbReference type="SUPFAM" id="SSF109998">
    <property type="entry name" value="Triger factor/SurA peptide-binding domain-like"/>
    <property type="match status" value="1"/>
</dbReference>
<feature type="domain" description="PpiC" evidence="4">
    <location>
        <begin position="246"/>
        <end position="343"/>
    </location>
</feature>
<dbReference type="PANTHER" id="PTHR47245">
    <property type="entry name" value="PEPTIDYLPROLYL ISOMERASE"/>
    <property type="match status" value="1"/>
</dbReference>
<dbReference type="Gene3D" id="3.10.50.40">
    <property type="match status" value="1"/>
</dbReference>